<evidence type="ECO:0000256" key="1">
    <source>
        <dbReference type="SAM" id="Phobius"/>
    </source>
</evidence>
<feature type="transmembrane region" description="Helical" evidence="1">
    <location>
        <begin position="196"/>
        <end position="215"/>
    </location>
</feature>
<keyword evidence="1" id="KW-0812">Transmembrane</keyword>
<sequence length="347" mass="39845">MNKIKSMLKNIIFISTVFGVYFFTMFVVVEKIPFPLEIEGLPSLLITVGLLGFLFSVVGSLYIFMAAIISYDPNEINYYDYFYKVSNLIKNKYLSSVVGFVIYFLIVPVTLWVCLLLEYSLYLPITWFFVIPLAYSFYLMTPNKSLRDCDFTLLLTSRYFILILTYYFVSLISNLSFFLYMGFLGFTGIVATDPEFYLSAMIFVILSYISLIPNKPLNEFELISKKFGNENLFSKFYKSPAAIICLFAIMFCLYPPVSAKITSRTLYILGLGGGVERVYYYTPESRVRLPNKIIDQCTENKYCETKPLRVILGVGGVLYVRLISDNNEPLIGLPSKNMYPIISEKDT</sequence>
<reference evidence="2 3" key="1">
    <citation type="submission" date="2016-06" db="EMBL/GenBank/DDBJ databases">
        <authorList>
            <person name="Kjaerup R.B."/>
            <person name="Dalgaard T.S."/>
            <person name="Juul-Madsen H.R."/>
        </authorList>
    </citation>
    <scope>NUCLEOTIDE SEQUENCE [LARGE SCALE GENOMIC DNA]</scope>
    <source>
        <strain evidence="2 3">1S159</strain>
    </source>
</reference>
<comment type="caution">
    <text evidence="2">The sequence shown here is derived from an EMBL/GenBank/DDBJ whole genome shotgun (WGS) entry which is preliminary data.</text>
</comment>
<name>A0A1B9NTF5_ALILO</name>
<protein>
    <submittedName>
        <fullName evidence="2">Uncharacterized protein</fullName>
    </submittedName>
</protein>
<keyword evidence="1" id="KW-1133">Transmembrane helix</keyword>
<keyword evidence="1" id="KW-0472">Membrane</keyword>
<feature type="transmembrane region" description="Helical" evidence="1">
    <location>
        <begin position="12"/>
        <end position="32"/>
    </location>
</feature>
<dbReference type="Proteomes" id="UP000093523">
    <property type="component" value="Unassembled WGS sequence"/>
</dbReference>
<feature type="transmembrane region" description="Helical" evidence="1">
    <location>
        <begin position="93"/>
        <end position="113"/>
    </location>
</feature>
<gene>
    <name evidence="2" type="ORF">A6E04_19185</name>
</gene>
<organism evidence="2 3">
    <name type="scientific">Aliivibrio logei</name>
    <name type="common">Vibrio logei</name>
    <dbReference type="NCBI Taxonomy" id="688"/>
    <lineage>
        <taxon>Bacteria</taxon>
        <taxon>Pseudomonadati</taxon>
        <taxon>Pseudomonadota</taxon>
        <taxon>Gammaproteobacteria</taxon>
        <taxon>Vibrionales</taxon>
        <taxon>Vibrionaceae</taxon>
        <taxon>Aliivibrio</taxon>
    </lineage>
</organism>
<dbReference type="EMBL" id="MAJU01000031">
    <property type="protein sequence ID" value="OCH16983.1"/>
    <property type="molecule type" value="Genomic_DNA"/>
</dbReference>
<feature type="transmembrane region" description="Helical" evidence="1">
    <location>
        <begin position="236"/>
        <end position="257"/>
    </location>
</feature>
<dbReference type="RefSeq" id="WP_065612110.1">
    <property type="nucleotide sequence ID" value="NZ_CAWMPN010000031.1"/>
</dbReference>
<feature type="transmembrane region" description="Helical" evidence="1">
    <location>
        <begin position="119"/>
        <end position="138"/>
    </location>
</feature>
<feature type="transmembrane region" description="Helical" evidence="1">
    <location>
        <begin position="44"/>
        <end position="72"/>
    </location>
</feature>
<dbReference type="AlphaFoldDB" id="A0A1B9NTF5"/>
<accession>A0A1B9NTF5</accession>
<evidence type="ECO:0000313" key="2">
    <source>
        <dbReference type="EMBL" id="OCH16983.1"/>
    </source>
</evidence>
<feature type="transmembrane region" description="Helical" evidence="1">
    <location>
        <begin position="159"/>
        <end position="184"/>
    </location>
</feature>
<evidence type="ECO:0000313" key="3">
    <source>
        <dbReference type="Proteomes" id="UP000093523"/>
    </source>
</evidence>
<dbReference type="OrthoDB" id="7061536at2"/>
<proteinExistence type="predicted"/>